<keyword evidence="1" id="KW-0812">Transmembrane</keyword>
<keyword evidence="3" id="KW-1185">Reference proteome</keyword>
<keyword evidence="1" id="KW-0472">Membrane</keyword>
<gene>
    <name evidence="2" type="ORF">MasN3_16460</name>
</gene>
<name>A0ABN6T7B9_9BURK</name>
<dbReference type="Proteomes" id="UP001163336">
    <property type="component" value="Chromosome"/>
</dbReference>
<evidence type="ECO:0000256" key="1">
    <source>
        <dbReference type="SAM" id="Phobius"/>
    </source>
</evidence>
<feature type="transmembrane region" description="Helical" evidence="1">
    <location>
        <begin position="239"/>
        <end position="261"/>
    </location>
</feature>
<sequence>MGAALRPALQWRLLLLWLLALLLPTLVAALPLWTMLGAAFDRSVHATALAQRLDGVAIADLVALHSQHASAVSAGGIVALVMTLLLSPFLTGAAISAARAPAPLAFAALAAGGVREYGRLLRMLLWAIVPLGAAVFLGGMAASVAEQPGAVLESTASNAALAASLIVALLVLLAHATLDAGRAVLALDRRRSSAVLAWCDGLGLIVRRPFAVLGLYAVITVLGLLLAGALAVARLNVPALGAGSFLGGLLLAQLAVLALAWMRCARLFGLMELARGAGPR</sequence>
<accession>A0ABN6T7B9</accession>
<protein>
    <recommendedName>
        <fullName evidence="4">Transmembrane protein</fullName>
    </recommendedName>
</protein>
<feature type="transmembrane region" description="Helical" evidence="1">
    <location>
        <begin position="210"/>
        <end position="233"/>
    </location>
</feature>
<feature type="transmembrane region" description="Helical" evidence="1">
    <location>
        <begin position="157"/>
        <end position="181"/>
    </location>
</feature>
<organism evidence="2 3">
    <name type="scientific">Massilia varians</name>
    <dbReference type="NCBI Taxonomy" id="457921"/>
    <lineage>
        <taxon>Bacteria</taxon>
        <taxon>Pseudomonadati</taxon>
        <taxon>Pseudomonadota</taxon>
        <taxon>Betaproteobacteria</taxon>
        <taxon>Burkholderiales</taxon>
        <taxon>Oxalobacteraceae</taxon>
        <taxon>Telluria group</taxon>
        <taxon>Massilia</taxon>
    </lineage>
</organism>
<evidence type="ECO:0000313" key="2">
    <source>
        <dbReference type="EMBL" id="BDT58152.1"/>
    </source>
</evidence>
<evidence type="ECO:0008006" key="4">
    <source>
        <dbReference type="Google" id="ProtNLM"/>
    </source>
</evidence>
<keyword evidence="1" id="KW-1133">Transmembrane helix</keyword>
<evidence type="ECO:0000313" key="3">
    <source>
        <dbReference type="Proteomes" id="UP001163336"/>
    </source>
</evidence>
<dbReference type="EMBL" id="AP026966">
    <property type="protein sequence ID" value="BDT58152.1"/>
    <property type="molecule type" value="Genomic_DNA"/>
</dbReference>
<feature type="transmembrane region" description="Helical" evidence="1">
    <location>
        <begin position="123"/>
        <end position="145"/>
    </location>
</feature>
<reference evidence="2" key="1">
    <citation type="submission" date="2022-11" db="EMBL/GenBank/DDBJ databases">
        <title>Isolation and characterization of PLA-degrading bacterium Massilia sp. from Antarctic soil.</title>
        <authorList>
            <person name="Sato K."/>
            <person name="Gomez-Fuentes C."/>
            <person name="Ahmad S.A."/>
            <person name="Zulkharnain A."/>
        </authorList>
    </citation>
    <scope>NUCLEOTIDE SEQUENCE</scope>
    <source>
        <strain evidence="2">N-3</strain>
    </source>
</reference>
<proteinExistence type="predicted"/>